<feature type="compositionally biased region" description="Polar residues" evidence="2">
    <location>
        <begin position="2394"/>
        <end position="2404"/>
    </location>
</feature>
<dbReference type="PANTHER" id="PTHR45920">
    <property type="entry name" value="FORMIN HOMOLOGY 2 DOMAIN CONTAINING, ISOFORM I"/>
    <property type="match status" value="1"/>
</dbReference>
<dbReference type="VEuPathDB" id="VectorBase:MDOMA2_009877"/>
<feature type="compositionally biased region" description="Polar residues" evidence="2">
    <location>
        <begin position="310"/>
        <end position="319"/>
    </location>
</feature>
<dbReference type="InterPro" id="IPR042201">
    <property type="entry name" value="FH2_Formin_sf"/>
</dbReference>
<dbReference type="InterPro" id="IPR016024">
    <property type="entry name" value="ARM-type_fold"/>
</dbReference>
<dbReference type="InterPro" id="IPR014768">
    <property type="entry name" value="GBD/FH3_dom"/>
</dbReference>
<evidence type="ECO:0000256" key="2">
    <source>
        <dbReference type="SAM" id="MobiDB-lite"/>
    </source>
</evidence>
<proteinExistence type="predicted"/>
<dbReference type="SUPFAM" id="SSF48371">
    <property type="entry name" value="ARM repeat"/>
    <property type="match status" value="1"/>
</dbReference>
<feature type="compositionally biased region" description="Low complexity" evidence="2">
    <location>
        <begin position="13"/>
        <end position="51"/>
    </location>
</feature>
<feature type="compositionally biased region" description="Polar residues" evidence="2">
    <location>
        <begin position="625"/>
        <end position="645"/>
    </location>
</feature>
<dbReference type="EnsemblMetazoa" id="MDOA005525-RB">
    <property type="protein sequence ID" value="MDOA005525-PB"/>
    <property type="gene ID" value="MDOA005525"/>
</dbReference>
<feature type="region of interest" description="Disordered" evidence="2">
    <location>
        <begin position="2087"/>
        <end position="2151"/>
    </location>
</feature>
<evidence type="ECO:0000313" key="3">
    <source>
        <dbReference type="EnsemblMetazoa" id="MDOA005525-PB"/>
    </source>
</evidence>
<feature type="compositionally biased region" description="Basic and acidic residues" evidence="2">
    <location>
        <begin position="1408"/>
        <end position="1440"/>
    </location>
</feature>
<feature type="compositionally biased region" description="Polar residues" evidence="2">
    <location>
        <begin position="811"/>
        <end position="828"/>
    </location>
</feature>
<feature type="compositionally biased region" description="Polar residues" evidence="2">
    <location>
        <begin position="1075"/>
        <end position="1089"/>
    </location>
</feature>
<dbReference type="Pfam" id="PF02181">
    <property type="entry name" value="FH2"/>
    <property type="match status" value="1"/>
</dbReference>
<feature type="compositionally biased region" description="Polar residues" evidence="2">
    <location>
        <begin position="1665"/>
        <end position="1691"/>
    </location>
</feature>
<sequence length="3356" mass="370870">MSSYRSNYTPFKSSLPSSYKSSATSSSSYSSRDDIGSSTSRYTSSTLTSPTAYRPSFSGGTYRLKRDTPLTSAASSYVSRYTPSASSVTSSTTLARADSSTSDMKSMSQLKRYGSTSSSIGKYSREPSPAALEHTNRMRSRDPSPGIRSLRAQSRDPSPGMESKYKYGSSYRMNVPKTTTNASASSTTSSYGRYAAARTPSSTSIAEKTSTTTRTASSTSLAEKNKIYGTSSTTRTPSAASLAEKSLSYGNSSTRRTPSSTSLADKSMTYGTRQTPASSSNISYGYSSRSSASALRQTEEKPLASEGRPRNSSNQSPTSYRDYQIMEHPIPQPQIQLPEKHESPKPSSIAIKTNEVSQPEEKEEDEDSETTEESDTSEDGEPEATHPPKEPFLTITVCTRGTSPNPPGSQCTSRSTHSLAITIEKTIIRSSSKRKMLEKEMQSEDNTKVSRYAYGSRLSPFSSAGERRSPSNLRYSSSSPISTTSKSNSLSANDSRREDSTTSSSSPCRTTKTATTTVTTKSKLSPPRVGRLKSRQSSVESLSPKKPPMGPKAESPFKSPSPSSLSPGPSRLPNKDFRKSSLNVGPTDRTRKSRTPSTGTDSDFNTIDALNGALQAIQRLERSPSACSEISIASNRSARTRNLASDSKLRPRCLSKPLGSRTPPSPLSRQNSNTSIKPAKSPLPASPLAMRSNKILLTAATSSSSGTESSAPEVKKPHKKIVKKKVVKDAVAPAKGRSTTTTTTLSSSANNSDNQSSAATSSVSKRSLPQPKAIGTPTMSEKKTESSPLKKSASTSSRTDKDPLRRLKKLSSVSNFFVAQQKNANSDDQIYLESTETSGGGGSGSGGGGTSTDLDVGSSKSSKKSISLLRANETKTSKSPIPATSTNDSASTSASNRNSPAVQYTRENSASEQRSTHISKSSATKSSASATSKSKTKSKSSTAAASSGKGTSTKKPQATKMPTEQQSDSCAVTTTGTTSTGGTDSEEPSWWQDTSQQIDTSSALDCSFKDEMRFKVRHVDSDEAAWWLRNDDETTMADDLDKDDEENATATDVYNGQGTGSHEPGWWETTDDTNDPNANEYQNDKNISFSDLDYKTKQPYYHDQQEITDSETRPFPRSRLTPETDWWNDEDDDDTNAKAEELPKDKLPTPPPVSSAIQNGTIQLKICRVESQEAPWWQQEDEEQQGNVETSQDVHKPSVEAETSSATTSSSSSMSTEPKKWWMTGPTKKLFNIPRVESGEKAWWQNENSDKESQHSKQSQKREPVGKTEMAPQNSTIKKLFNLPRVESGEKAWWLEESSEGRDQRSNSQDVVQNNSDKSDQERHNLPSVSPPQNANIKKLFNIPRVESGEKAWWLEESPEKDKKRSSSQDSECLRENQSPAKQELQRQKSPKKKLFNLSRLDSDQEEEHWWPQDSQERGKTRSRSRELEEEARNRSRPDQRQPGTPTKEQGHIWSPGRRTSQSPIKQGFSHVEEEQSNETEAEPVWPQVGSYTEGPTKRIFSQQQSLEEQKERWLQERNRQYQQQASEDIFQITAAGIADPNYPHSYELNTDDDNDPHDEQPTFLPPNRADSQTELSNSFNFEYSERPPPLGQCASPVHDEGEPIEQNNEPYCSSPYDNIPMTKVQQTPPQPTTANNTTVDAMNLMPISGATDVLAADPQLTTITPESNLNNAQPEQQHLQSSTMPQSQQYHNHQQPTHQRQTPPSHDYNQHHRYNQNDLRSKNDKVFISRHQNIDELLSGACRALSPIYFDNDESFQTMPPQRNMFLEEITPDQVRIHDSRAQVSYIQRMDGRDDWQPASKTPPRLEQQAIDDAALQVYKDGDFGAYLDLESSLAEQAEEIEGLNSSRKNSLVVRTQLSVRVHAIIEKLLSAEGSDLRRALFSLKQVFQEDKDLVHAFVALGGLNCLVRVGNGADQNYQNYILRALGQVMLYVDGMNGVMKHEPTMQWLYSLIASNYRSVVKTALKLLLVFVEYAESNCHVLVSAIHSVDKQQGTLPWSNIMRLLKDYDNADAELVIYAASLINKTLGGLSDQDSFYDESDLLEQQGMESVIQHYLSKPGTDIDLINQLQLYEAVLKFEDGESDGLRLPDNTLRKTQRFRSSTDTAERRKSRRHSTGTSPGNINKVLPTNSRLTPPQTILDEDSSSSTNSAEYANGVFVDKQHRDAAGVTPGLRRRRERAERHRSFLKEQQEAAAAAVAAATAANGYLNGLEKREELGQLVTAIPATVKSGDSPPESLTIIPESNGSQYQQHQPVIDSNGSNQIHAYNSHSKTNATANSPNNALLINTSSLNATNYPNNTTTTSLNGAGNSQQHHINLLSPTKQLLGTNTISIINTSFEKANTNKLQQHNVNANNKKNIFMERNAINGMMKNIQRSNSSNGSGSGNLESSENYQPNGGENNLLNYKKFENNTNRLNSYYTQINNSSSTPKNESPNKLHLQPHHTNHHSQQSSAMSPSVTTPTTPNTTLHIPTTPQKSTAGHCLSAVLSPKKALSCTSPTSAGFDFTPKTSTPIAPAAAAATTAAKQLFDDVVVPSSPFTPAYTNSATSSGPTSASTTALTSPQTSPGDYPPTSIAYNTISNTSVVPPPPPPPPPPPDLLGFLHMRPMNFYNQTSASTTTTTTNNYSNNNNNNNNIATDAVDFLKINESDSEDKKRLPQLKRDHTVKDLTQKLSNLPTSPTHEDKLQNRIVGDMSGLISKAKEGLAKSKSKGEVSRASSVDQEIKKPEPKKSENELQWEELVRNMVRPLQLCDLDFTDLNSDDDKDILAPRGPGRGVPPPPPPMGGVALPPPMLPQHIVLPPPMMTQSNTSNGSGIIPPPMLSNSGYANSSLTNSLNSSLNGSINGDTIKKSKKTVKLFWKEVREDLIPVAVGKTIWDELPPATVDTQKLEHLFESRAKDLMTKEKQQEMNKSKEVIVLDHKRSNAINIAMTKLPPPRAIKAAILKMDATVVTREGIDKLLNMLPTDEEKGKIQEAQMANPELPLGSAEQFLLTLASISELPARLRLWAFRLDFDNSEREIAEPLMDLKHGIEILRSNRTFKCILSTLLSVGIFLNGAPVKGFQIEYLAKVPEVKDTVHKHSLLHHLCHIVMESGMETTDLYSEIGPITRASKADFNELAYNLSQLEHECKASWDRLKLMCKHDCPPQLQQKLVDFLADCAERIIILQIVHRRVMNRYRKFLLWLGVPQHSVADSRPNEFCRILSEFALEYRTTRERVQQQIEKKANHRERNKTRGKLIVDIAKFKTKEDKQDAELKELLGTPSSDNADGTLTWRRRRAENLRSPQMRQSEENFTDGDDEILESLVKTATKAPGNRTTPRERKRTRHADRKSLRRTLKNGLTEEEKLQVAALIKTY</sequence>
<dbReference type="SMART" id="SM00498">
    <property type="entry name" value="FH2"/>
    <property type="match status" value="1"/>
</dbReference>
<feature type="compositionally biased region" description="Basic and acidic residues" evidence="2">
    <location>
        <begin position="2702"/>
        <end position="2714"/>
    </location>
</feature>
<feature type="compositionally biased region" description="Polar residues" evidence="2">
    <location>
        <begin position="1306"/>
        <end position="1316"/>
    </location>
</feature>
<feature type="region of interest" description="Disordered" evidence="2">
    <location>
        <begin position="1541"/>
        <end position="1574"/>
    </location>
</feature>
<feature type="compositionally biased region" description="Polar residues" evidence="2">
    <location>
        <begin position="1"/>
        <end position="12"/>
    </location>
</feature>
<dbReference type="PANTHER" id="PTHR45920:SF4">
    <property type="entry name" value="FORMIN HOMOLOGY 2 DOMAIN CONTAINING, ISOFORM I"/>
    <property type="match status" value="1"/>
</dbReference>
<feature type="compositionally biased region" description="Basic and acidic residues" evidence="2">
    <location>
        <begin position="1248"/>
        <end position="1266"/>
    </location>
</feature>
<feature type="compositionally biased region" description="Pro residues" evidence="2">
    <location>
        <begin position="2586"/>
        <end position="2598"/>
    </location>
</feature>
<protein>
    <recommendedName>
        <fullName evidence="4">GBD/FH3 domain-containing protein</fullName>
    </recommendedName>
</protein>
<organism evidence="3">
    <name type="scientific">Musca domestica</name>
    <name type="common">House fly</name>
    <dbReference type="NCBI Taxonomy" id="7370"/>
    <lineage>
        <taxon>Eukaryota</taxon>
        <taxon>Metazoa</taxon>
        <taxon>Ecdysozoa</taxon>
        <taxon>Arthropoda</taxon>
        <taxon>Hexapoda</taxon>
        <taxon>Insecta</taxon>
        <taxon>Pterygota</taxon>
        <taxon>Neoptera</taxon>
        <taxon>Endopterygota</taxon>
        <taxon>Diptera</taxon>
        <taxon>Brachycera</taxon>
        <taxon>Muscomorpha</taxon>
        <taxon>Muscoidea</taxon>
        <taxon>Muscidae</taxon>
        <taxon>Musca</taxon>
    </lineage>
</organism>
<feature type="compositionally biased region" description="Low complexity" evidence="2">
    <location>
        <begin position="252"/>
        <end position="262"/>
    </location>
</feature>
<feature type="compositionally biased region" description="Low complexity" evidence="2">
    <location>
        <begin position="973"/>
        <end position="983"/>
    </location>
</feature>
<feature type="compositionally biased region" description="Low complexity" evidence="2">
    <location>
        <begin position="2457"/>
        <end position="2475"/>
    </location>
</feature>
<feature type="compositionally biased region" description="Low complexity" evidence="2">
    <location>
        <begin position="1692"/>
        <end position="1707"/>
    </location>
</feature>
<feature type="compositionally biased region" description="Low complexity" evidence="2">
    <location>
        <begin position="277"/>
        <end position="294"/>
    </location>
</feature>
<feature type="compositionally biased region" description="Low complexity" evidence="2">
    <location>
        <begin position="2544"/>
        <end position="2567"/>
    </location>
</feature>
<feature type="region of interest" description="Disordered" evidence="2">
    <location>
        <begin position="1175"/>
        <end position="1495"/>
    </location>
</feature>
<feature type="compositionally biased region" description="Polar residues" evidence="2">
    <location>
        <begin position="960"/>
        <end position="972"/>
    </location>
</feature>
<feature type="compositionally biased region" description="Basic and acidic residues" evidence="2">
    <location>
        <begin position="435"/>
        <end position="448"/>
    </location>
</feature>
<feature type="region of interest" description="Disordered" evidence="2">
    <location>
        <begin position="2760"/>
        <end position="2781"/>
    </location>
</feature>
<feature type="compositionally biased region" description="Polar residues" evidence="2">
    <location>
        <begin position="595"/>
        <end position="605"/>
    </location>
</feature>
<feature type="region of interest" description="Disordered" evidence="2">
    <location>
        <begin position="621"/>
        <end position="686"/>
    </location>
</feature>
<dbReference type="GO" id="GO:0051015">
    <property type="term" value="F:actin filament binding"/>
    <property type="evidence" value="ECO:0007669"/>
    <property type="project" value="TreeGrafter"/>
</dbReference>
<feature type="compositionally biased region" description="Basic residues" evidence="2">
    <location>
        <begin position="3321"/>
        <end position="3337"/>
    </location>
</feature>
<feature type="region of interest" description="Disordered" evidence="2">
    <location>
        <begin position="1037"/>
        <end position="1159"/>
    </location>
</feature>
<dbReference type="Pfam" id="PF18382">
    <property type="entry name" value="Formin_GBD_N"/>
    <property type="match status" value="1"/>
</dbReference>
<name>A0A1I8MJE4_MUSDO</name>
<feature type="compositionally biased region" description="Low complexity" evidence="2">
    <location>
        <begin position="729"/>
        <end position="767"/>
    </location>
</feature>
<feature type="compositionally biased region" description="Low complexity" evidence="2">
    <location>
        <begin position="2377"/>
        <end position="2393"/>
    </location>
</feature>
<feature type="compositionally biased region" description="Low complexity" evidence="2">
    <location>
        <begin position="786"/>
        <end position="797"/>
    </location>
</feature>
<feature type="compositionally biased region" description="Low complexity" evidence="2">
    <location>
        <begin position="677"/>
        <end position="686"/>
    </location>
</feature>
<feature type="region of interest" description="Disordered" evidence="2">
    <location>
        <begin position="2421"/>
        <end position="2479"/>
    </location>
</feature>
<feature type="region of interest" description="Disordered" evidence="2">
    <location>
        <begin position="2702"/>
        <end position="2736"/>
    </location>
</feature>
<feature type="compositionally biased region" description="Polar residues" evidence="2">
    <location>
        <begin position="1327"/>
        <end position="1336"/>
    </location>
</feature>
<keyword evidence="1" id="KW-0009">Actin-binding</keyword>
<feature type="compositionally biased region" description="Low complexity" evidence="2">
    <location>
        <begin position="470"/>
        <end position="491"/>
    </location>
</feature>
<feature type="compositionally biased region" description="Basic and acidic residues" evidence="2">
    <location>
        <begin position="1135"/>
        <end position="1147"/>
    </location>
</feature>
<feature type="compositionally biased region" description="Polar residues" evidence="2">
    <location>
        <begin position="98"/>
        <end position="121"/>
    </location>
</feature>
<feature type="compositionally biased region" description="Basic and acidic residues" evidence="2">
    <location>
        <begin position="1287"/>
        <end position="1305"/>
    </location>
</feature>
<feature type="compositionally biased region" description="Low complexity" evidence="2">
    <location>
        <begin position="858"/>
        <end position="867"/>
    </location>
</feature>
<feature type="compositionally biased region" description="Polar residues" evidence="2">
    <location>
        <begin position="69"/>
        <end position="78"/>
    </location>
</feature>
<dbReference type="VEuPathDB" id="VectorBase:MDOA005525"/>
<accession>A0A1I8MJE4</accession>
<feature type="compositionally biased region" description="Polar residues" evidence="2">
    <location>
        <begin position="900"/>
        <end position="918"/>
    </location>
</feature>
<feature type="compositionally biased region" description="Low complexity" evidence="2">
    <location>
        <begin position="700"/>
        <end position="712"/>
    </location>
</feature>
<feature type="compositionally biased region" description="Gly residues" evidence="2">
    <location>
        <begin position="838"/>
        <end position="850"/>
    </location>
</feature>
<feature type="compositionally biased region" description="Low complexity" evidence="2">
    <location>
        <begin position="919"/>
        <end position="955"/>
    </location>
</feature>
<feature type="compositionally biased region" description="Polar residues" evidence="2">
    <location>
        <begin position="2117"/>
        <end position="2138"/>
    </location>
</feature>
<dbReference type="GO" id="GO:0005856">
    <property type="term" value="C:cytoskeleton"/>
    <property type="evidence" value="ECO:0007669"/>
    <property type="project" value="TreeGrafter"/>
</dbReference>
<feature type="region of interest" description="Disordered" evidence="2">
    <location>
        <begin position="3308"/>
        <end position="3338"/>
    </location>
</feature>
<feature type="region of interest" description="Disordered" evidence="2">
    <location>
        <begin position="1"/>
        <end position="319"/>
    </location>
</feature>
<dbReference type="GO" id="GO:0030866">
    <property type="term" value="P:cortical actin cytoskeleton organization"/>
    <property type="evidence" value="ECO:0007669"/>
    <property type="project" value="TreeGrafter"/>
</dbReference>
<feature type="compositionally biased region" description="Basic and acidic residues" evidence="2">
    <location>
        <begin position="1347"/>
        <end position="1375"/>
    </location>
</feature>
<dbReference type="SUPFAM" id="SSF101447">
    <property type="entry name" value="Formin homology 2 domain (FH2 domain)"/>
    <property type="match status" value="1"/>
</dbReference>
<feature type="compositionally biased region" description="Polar residues" evidence="2">
    <location>
        <begin position="396"/>
        <end position="419"/>
    </location>
</feature>
<dbReference type="Gene3D" id="1.20.58.2220">
    <property type="entry name" value="Formin, FH2 domain"/>
    <property type="match status" value="1"/>
</dbReference>
<dbReference type="Pfam" id="PF24959">
    <property type="entry name" value="FH3_FHOD1-3"/>
    <property type="match status" value="1"/>
</dbReference>
<dbReference type="PROSITE" id="PS51232">
    <property type="entry name" value="GBD_FH3"/>
    <property type="match status" value="1"/>
</dbReference>
<feature type="compositionally biased region" description="Polar residues" evidence="2">
    <location>
        <begin position="991"/>
        <end position="1002"/>
    </location>
</feature>
<feature type="region of interest" description="Disordered" evidence="2">
    <location>
        <begin position="700"/>
        <end position="1002"/>
    </location>
</feature>
<feature type="compositionally biased region" description="Basic and acidic residues" evidence="2">
    <location>
        <begin position="297"/>
        <end position="309"/>
    </location>
</feature>
<feature type="compositionally biased region" description="Polar residues" evidence="2">
    <location>
        <begin position="2575"/>
        <end position="2585"/>
    </location>
</feature>
<feature type="compositionally biased region" description="Acidic residues" evidence="2">
    <location>
        <begin position="1037"/>
        <end position="1047"/>
    </location>
</feature>
<feature type="compositionally biased region" description="Acidic residues" evidence="2">
    <location>
        <begin position="361"/>
        <end position="382"/>
    </location>
</feature>
<feature type="compositionally biased region" description="Low complexity" evidence="2">
    <location>
        <begin position="178"/>
        <end position="220"/>
    </location>
</feature>
<dbReference type="PROSITE" id="PS51444">
    <property type="entry name" value="FH2"/>
    <property type="match status" value="1"/>
</dbReference>
<dbReference type="GO" id="GO:0005737">
    <property type="term" value="C:cytoplasm"/>
    <property type="evidence" value="ECO:0007669"/>
    <property type="project" value="TreeGrafter"/>
</dbReference>
<dbReference type="Gene3D" id="1.25.10.10">
    <property type="entry name" value="Leucine-rich Repeat Variant"/>
    <property type="match status" value="1"/>
</dbReference>
<dbReference type="InterPro" id="IPR015425">
    <property type="entry name" value="FH2_Formin"/>
</dbReference>
<feature type="compositionally biased region" description="Low complexity" evidence="2">
    <location>
        <begin position="551"/>
        <end position="572"/>
    </location>
</feature>
<feature type="region of interest" description="Disordered" evidence="2">
    <location>
        <begin position="2544"/>
        <end position="2600"/>
    </location>
</feature>
<feature type="compositionally biased region" description="Low complexity" evidence="2">
    <location>
        <begin position="79"/>
        <end position="93"/>
    </location>
</feature>
<feature type="compositionally biased region" description="Basic and acidic residues" evidence="2">
    <location>
        <begin position="2722"/>
        <end position="2734"/>
    </location>
</feature>
<dbReference type="InterPro" id="IPR056771">
    <property type="entry name" value="FH3_FHOD1-3-like"/>
</dbReference>
<dbReference type="FunFam" id="1.25.10.10:FF:000056">
    <property type="entry name" value="FH1/FH2 domain-containing protein 3 isoform X1"/>
    <property type="match status" value="1"/>
</dbReference>
<feature type="region of interest" description="Disordered" evidence="2">
    <location>
        <begin position="1665"/>
        <end position="1723"/>
    </location>
</feature>
<dbReference type="eggNOG" id="KOG1925">
    <property type="taxonomic scope" value="Eukaryota"/>
</dbReference>
<feature type="region of interest" description="Disordered" evidence="2">
    <location>
        <begin position="2374"/>
        <end position="2405"/>
    </location>
</feature>
<evidence type="ECO:0000256" key="1">
    <source>
        <dbReference type="ARBA" id="ARBA00023203"/>
    </source>
</evidence>
<feature type="region of interest" description="Disordered" evidence="2">
    <location>
        <begin position="336"/>
        <end position="606"/>
    </location>
</feature>
<feature type="compositionally biased region" description="Polar residues" evidence="2">
    <location>
        <begin position="667"/>
        <end position="676"/>
    </location>
</feature>
<feature type="compositionally biased region" description="Basic residues" evidence="2">
    <location>
        <begin position="716"/>
        <end position="726"/>
    </location>
</feature>
<reference evidence="3" key="1">
    <citation type="submission" date="2020-05" db="UniProtKB">
        <authorList>
            <consortium name="EnsemblMetazoa"/>
        </authorList>
    </citation>
    <scope>IDENTIFICATION</scope>
    <source>
        <strain evidence="3">Aabys</strain>
    </source>
</reference>
<feature type="compositionally biased region" description="Low complexity" evidence="2">
    <location>
        <begin position="230"/>
        <end position="243"/>
    </location>
</feature>
<evidence type="ECO:0008006" key="4">
    <source>
        <dbReference type="Google" id="ProtNLM"/>
    </source>
</evidence>
<feature type="compositionally biased region" description="Low complexity" evidence="2">
    <location>
        <begin position="501"/>
        <end position="523"/>
    </location>
</feature>
<feature type="compositionally biased region" description="Polar residues" evidence="2">
    <location>
        <begin position="2421"/>
        <end position="2435"/>
    </location>
</feature>
<dbReference type="InterPro" id="IPR011989">
    <property type="entry name" value="ARM-like"/>
</dbReference>
<dbReference type="InterPro" id="IPR041387">
    <property type="entry name" value="FHOD1_GBD_N"/>
</dbReference>
<feature type="compositionally biased region" description="Low complexity" evidence="2">
    <location>
        <begin position="883"/>
        <end position="899"/>
    </location>
</feature>
<feature type="compositionally biased region" description="Low complexity" evidence="2">
    <location>
        <begin position="1200"/>
        <end position="1216"/>
    </location>
</feature>